<evidence type="ECO:0000313" key="3">
    <source>
        <dbReference type="Proteomes" id="UP000326924"/>
    </source>
</evidence>
<dbReference type="AlphaFoldDB" id="A0A5J5F3C7"/>
<dbReference type="Proteomes" id="UP000326924">
    <property type="component" value="Unassembled WGS sequence"/>
</dbReference>
<feature type="region of interest" description="Disordered" evidence="1">
    <location>
        <begin position="22"/>
        <end position="42"/>
    </location>
</feature>
<reference evidence="2 3" key="1">
    <citation type="submission" date="2019-09" db="EMBL/GenBank/DDBJ databases">
        <title>Draft genome of the ectomycorrhizal ascomycete Sphaerosporella brunnea.</title>
        <authorList>
            <consortium name="DOE Joint Genome Institute"/>
            <person name="Benucci G.M."/>
            <person name="Marozzi G."/>
            <person name="Antonielli L."/>
            <person name="Sanchez S."/>
            <person name="Marco P."/>
            <person name="Wang X."/>
            <person name="Falini L.B."/>
            <person name="Barry K."/>
            <person name="Haridas S."/>
            <person name="Lipzen A."/>
            <person name="Labutti K."/>
            <person name="Grigoriev I.V."/>
            <person name="Murat C."/>
            <person name="Martin F."/>
            <person name="Albertini E."/>
            <person name="Donnini D."/>
            <person name="Bonito G."/>
        </authorList>
    </citation>
    <scope>NUCLEOTIDE SEQUENCE [LARGE SCALE GENOMIC DNA]</scope>
    <source>
        <strain evidence="2 3">Sb_GMNB300</strain>
    </source>
</reference>
<protein>
    <submittedName>
        <fullName evidence="2">Uncharacterized protein</fullName>
    </submittedName>
</protein>
<comment type="caution">
    <text evidence="2">The sequence shown here is derived from an EMBL/GenBank/DDBJ whole genome shotgun (WGS) entry which is preliminary data.</text>
</comment>
<sequence>MATGQMGFHSWMGMCGVDGRMSGVEEGEHEGGRKGRKGRKEGLRRGHAMLLLPVEGGGLPGGAACLLRSLVGNATYLLVAEDDEREGISMTAISSAAARREGKHKAAERTAALSVAGGRAKAAEAVEAAALAFVHSFGCASLNEKKKTTRRPERQAKNARTPKRQPHRSSPSPSLLTAAFDGQSISRQLALNVNLHHALLQQHQQHQHQQKQQRLSSLKEYTTIYSPWPRPPPRTLSYQETGIWCVRVSRFLS</sequence>
<feature type="region of interest" description="Disordered" evidence="1">
    <location>
        <begin position="144"/>
        <end position="177"/>
    </location>
</feature>
<proteinExistence type="predicted"/>
<feature type="non-terminal residue" evidence="2">
    <location>
        <position position="253"/>
    </location>
</feature>
<accession>A0A5J5F3C7</accession>
<feature type="compositionally biased region" description="Basic and acidic residues" evidence="1">
    <location>
        <begin position="144"/>
        <end position="156"/>
    </location>
</feature>
<keyword evidence="3" id="KW-1185">Reference proteome</keyword>
<gene>
    <name evidence="2" type="ORF">FN846DRAFT_809624</name>
</gene>
<evidence type="ECO:0000313" key="2">
    <source>
        <dbReference type="EMBL" id="KAA8910435.1"/>
    </source>
</evidence>
<dbReference type="InParanoid" id="A0A5J5F3C7"/>
<dbReference type="EMBL" id="VXIS01000046">
    <property type="protein sequence ID" value="KAA8910435.1"/>
    <property type="molecule type" value="Genomic_DNA"/>
</dbReference>
<evidence type="ECO:0000256" key="1">
    <source>
        <dbReference type="SAM" id="MobiDB-lite"/>
    </source>
</evidence>
<organism evidence="2 3">
    <name type="scientific">Sphaerosporella brunnea</name>
    <dbReference type="NCBI Taxonomy" id="1250544"/>
    <lineage>
        <taxon>Eukaryota</taxon>
        <taxon>Fungi</taxon>
        <taxon>Dikarya</taxon>
        <taxon>Ascomycota</taxon>
        <taxon>Pezizomycotina</taxon>
        <taxon>Pezizomycetes</taxon>
        <taxon>Pezizales</taxon>
        <taxon>Pyronemataceae</taxon>
        <taxon>Sphaerosporella</taxon>
    </lineage>
</organism>
<name>A0A5J5F3C7_9PEZI</name>